<accession>A0A556MZZ0</accession>
<reference evidence="2 3" key="1">
    <citation type="submission" date="2019-07" db="EMBL/GenBank/DDBJ databases">
        <authorList>
            <person name="Huq M.A."/>
        </authorList>
    </citation>
    <scope>NUCLEOTIDE SEQUENCE [LARGE SCALE GENOMIC DNA]</scope>
    <source>
        <strain evidence="2 3">MAH-3</strain>
    </source>
</reference>
<proteinExistence type="predicted"/>
<keyword evidence="3" id="KW-1185">Reference proteome</keyword>
<dbReference type="AlphaFoldDB" id="A0A556MZZ0"/>
<dbReference type="InterPro" id="IPR045743">
    <property type="entry name" value="DUF6089"/>
</dbReference>
<sequence length="277" mass="31118">MQNRILILLLCMAASYSWSQKAYRHNGLSRSEIGFMAGGSYYIGDLNQAHFRHTNLAGQILYRYNINARLAYRLNFTYGKIEGYDSEQNGEFYKNRNLSFQSDLFEFGSGIEVTYFPFEIGNRRYKGTAYLLAELSVTRINPMTNYNGAMIELQPLGTEGQGTELADRGKYSRIQMGIPLAIGARISLTENIGLNLEYGIRFLFTDYLDDVGGYRYADPVLLAAQNGPTAAALSNRSLDGNRFGQRGNRASRDWYTFFGIGLMIRMGGKGSCPSAFQ</sequence>
<evidence type="ECO:0000259" key="1">
    <source>
        <dbReference type="Pfam" id="PF19573"/>
    </source>
</evidence>
<dbReference type="Proteomes" id="UP000316008">
    <property type="component" value="Unassembled WGS sequence"/>
</dbReference>
<protein>
    <recommendedName>
        <fullName evidence="1">DUF6089 domain-containing protein</fullName>
    </recommendedName>
</protein>
<comment type="caution">
    <text evidence="2">The sequence shown here is derived from an EMBL/GenBank/DDBJ whole genome shotgun (WGS) entry which is preliminary data.</text>
</comment>
<feature type="domain" description="DUF6089" evidence="1">
    <location>
        <begin position="31"/>
        <end position="210"/>
    </location>
</feature>
<dbReference type="RefSeq" id="WP_144332412.1">
    <property type="nucleotide sequence ID" value="NZ_VLPL01000003.1"/>
</dbReference>
<gene>
    <name evidence="2" type="ORF">FO442_06790</name>
</gene>
<dbReference type="Pfam" id="PF19573">
    <property type="entry name" value="DUF6089"/>
    <property type="match status" value="1"/>
</dbReference>
<evidence type="ECO:0000313" key="2">
    <source>
        <dbReference type="EMBL" id="TSJ45456.1"/>
    </source>
</evidence>
<organism evidence="2 3">
    <name type="scientific">Fluviicola chungangensis</name>
    <dbReference type="NCBI Taxonomy" id="2597671"/>
    <lineage>
        <taxon>Bacteria</taxon>
        <taxon>Pseudomonadati</taxon>
        <taxon>Bacteroidota</taxon>
        <taxon>Flavobacteriia</taxon>
        <taxon>Flavobacteriales</taxon>
        <taxon>Crocinitomicaceae</taxon>
        <taxon>Fluviicola</taxon>
    </lineage>
</organism>
<name>A0A556MZZ0_9FLAO</name>
<dbReference type="EMBL" id="VLPL01000003">
    <property type="protein sequence ID" value="TSJ45456.1"/>
    <property type="molecule type" value="Genomic_DNA"/>
</dbReference>
<evidence type="ECO:0000313" key="3">
    <source>
        <dbReference type="Proteomes" id="UP000316008"/>
    </source>
</evidence>
<dbReference type="OrthoDB" id="654178at2"/>